<evidence type="ECO:0000313" key="1">
    <source>
        <dbReference type="EMBL" id="KAI9905841.1"/>
    </source>
</evidence>
<organism evidence="1 2">
    <name type="scientific">Peronosclerospora sorghi</name>
    <dbReference type="NCBI Taxonomy" id="230839"/>
    <lineage>
        <taxon>Eukaryota</taxon>
        <taxon>Sar</taxon>
        <taxon>Stramenopiles</taxon>
        <taxon>Oomycota</taxon>
        <taxon>Peronosporomycetes</taxon>
        <taxon>Peronosporales</taxon>
        <taxon>Peronosporaceae</taxon>
        <taxon>Peronosclerospora</taxon>
    </lineage>
</organism>
<accession>A0ACC0VK43</accession>
<dbReference type="EMBL" id="CM047588">
    <property type="protein sequence ID" value="KAI9905841.1"/>
    <property type="molecule type" value="Genomic_DNA"/>
</dbReference>
<comment type="caution">
    <text evidence="1">The sequence shown here is derived from an EMBL/GenBank/DDBJ whole genome shotgun (WGS) entry which is preliminary data.</text>
</comment>
<gene>
    <name evidence="1" type="ORF">PsorP6_013538</name>
</gene>
<proteinExistence type="predicted"/>
<name>A0ACC0VK43_9STRA</name>
<evidence type="ECO:0000313" key="2">
    <source>
        <dbReference type="Proteomes" id="UP001163321"/>
    </source>
</evidence>
<reference evidence="1 2" key="1">
    <citation type="journal article" date="2022" name="bioRxiv">
        <title>The genome of the oomycete Peronosclerospora sorghi, a cosmopolitan pathogen of maize and sorghum, is inflated with dispersed pseudogenes.</title>
        <authorList>
            <person name="Fletcher K."/>
            <person name="Martin F."/>
            <person name="Isakeit T."/>
            <person name="Cavanaugh K."/>
            <person name="Magill C."/>
            <person name="Michelmore R."/>
        </authorList>
    </citation>
    <scope>NUCLEOTIDE SEQUENCE [LARGE SCALE GENOMIC DNA]</scope>
    <source>
        <strain evidence="1">P6</strain>
    </source>
</reference>
<sequence length="225" mass="25704">MMVLSDEDRRRTEEYFRETSPPKWMNACREQVEEFLDHHLVTSGGTTVPLERKTVRFVDNFSTGSRGAASVEYLLGLGYAVIYMHRPGSVAPFVRHVKKATCSSLDVNFLKYVDVARGRNNLQKQQIRLLIEDSTAKEKVVDAVINYRNVRAANTLLTLPFTSVDDYFIYCAAVSDFYVPRQDLSEHKIQSRAGPLELKLQQVPKMLGVLRHTWAPKSFVVSFKL</sequence>
<dbReference type="Proteomes" id="UP001163321">
    <property type="component" value="Chromosome 9"/>
</dbReference>
<protein>
    <submittedName>
        <fullName evidence="1">Uncharacterized protein</fullName>
    </submittedName>
</protein>
<keyword evidence="2" id="KW-1185">Reference proteome</keyword>